<organism evidence="2 3">
    <name type="scientific">Neonectria ditissima</name>
    <dbReference type="NCBI Taxonomy" id="78410"/>
    <lineage>
        <taxon>Eukaryota</taxon>
        <taxon>Fungi</taxon>
        <taxon>Dikarya</taxon>
        <taxon>Ascomycota</taxon>
        <taxon>Pezizomycotina</taxon>
        <taxon>Sordariomycetes</taxon>
        <taxon>Hypocreomycetidae</taxon>
        <taxon>Hypocreales</taxon>
        <taxon>Nectriaceae</taxon>
        <taxon>Neonectria</taxon>
    </lineage>
</organism>
<accession>A0A0P7BDX5</accession>
<dbReference type="Pfam" id="PF00931">
    <property type="entry name" value="NB-ARC"/>
    <property type="match status" value="1"/>
</dbReference>
<comment type="caution">
    <text evidence="2">The sequence shown here is derived from an EMBL/GenBank/DDBJ whole genome shotgun (WGS) entry which is preliminary data.</text>
</comment>
<dbReference type="PANTHER" id="PTHR35205:SF1">
    <property type="entry name" value="ZU5 DOMAIN-CONTAINING PROTEIN"/>
    <property type="match status" value="1"/>
</dbReference>
<sequence length="488" mass="55121">MAQKMISQLYPCLNAMRWLFPIFTSTIPSVSIEAAVFWGILHLAIESAVRSSESLQKMVEVLNEIRRELAFFKQCSEHVTDDLELQNSIVDSLVTLMEFWLKANEAFGHTSSARLRNGATAWFKLDSALEETMTNLHKAMENVRRHALLGATLGTAGPNQAHSMTKALSRLKMNEEDNSLFPCYSLPAKLPYFYGRKAEEARIVDYLEPELEPDELRICVIYGLGGTGKSATAQAYTDRCRTNGTYDAIFWVNSQKDAEIHESFVQIARKLELPKNEGAQNSDTITVKIKNWLATTKKKWLLVYDNVEDPELLQKALPSGNGRLLLTTRSKWLTLRFKGSRALELSTFSDDESVELFQGSCRIYDSEKDRSAEKSEWKSLLAELGGLALAIDLMAAYVSYRNFSVAKARKQFERTFQRIITKSEASSTEKGLATIWEVQFTEIHGTFAAEVLAYLSLMSPDAIPTSLFIPEEEWDEEISEILGHSEDE</sequence>
<feature type="domain" description="NB-ARC" evidence="1">
    <location>
        <begin position="211"/>
        <end position="358"/>
    </location>
</feature>
<gene>
    <name evidence="2" type="ORF">AK830_g1643</name>
</gene>
<dbReference type="SUPFAM" id="SSF52540">
    <property type="entry name" value="P-loop containing nucleoside triphosphate hydrolases"/>
    <property type="match status" value="1"/>
</dbReference>
<dbReference type="InterPro" id="IPR002182">
    <property type="entry name" value="NB-ARC"/>
</dbReference>
<dbReference type="PRINTS" id="PR00364">
    <property type="entry name" value="DISEASERSIST"/>
</dbReference>
<evidence type="ECO:0000259" key="1">
    <source>
        <dbReference type="Pfam" id="PF00931"/>
    </source>
</evidence>
<dbReference type="GO" id="GO:0043531">
    <property type="term" value="F:ADP binding"/>
    <property type="evidence" value="ECO:0007669"/>
    <property type="project" value="InterPro"/>
</dbReference>
<reference evidence="2 3" key="1">
    <citation type="submission" date="2015-09" db="EMBL/GenBank/DDBJ databases">
        <title>Draft genome of a European isolate of the apple canker pathogen Neonectria ditissima.</title>
        <authorList>
            <person name="Gomez-Cortecero A."/>
            <person name="Harrison R.J."/>
            <person name="Armitage A.D."/>
        </authorList>
    </citation>
    <scope>NUCLEOTIDE SEQUENCE [LARGE SCALE GENOMIC DNA]</scope>
    <source>
        <strain evidence="2 3">R09/05</strain>
    </source>
</reference>
<evidence type="ECO:0000313" key="2">
    <source>
        <dbReference type="EMBL" id="KPM44905.1"/>
    </source>
</evidence>
<evidence type="ECO:0000313" key="3">
    <source>
        <dbReference type="Proteomes" id="UP000050424"/>
    </source>
</evidence>
<proteinExistence type="predicted"/>
<name>A0A0P7BDX5_9HYPO</name>
<protein>
    <recommendedName>
        <fullName evidence="1">NB-ARC domain-containing protein</fullName>
    </recommendedName>
</protein>
<dbReference type="Gene3D" id="3.40.50.300">
    <property type="entry name" value="P-loop containing nucleotide triphosphate hydrolases"/>
    <property type="match status" value="1"/>
</dbReference>
<dbReference type="InterPro" id="IPR027417">
    <property type="entry name" value="P-loop_NTPase"/>
</dbReference>
<dbReference type="EMBL" id="LKCW01000013">
    <property type="protein sequence ID" value="KPM44905.1"/>
    <property type="molecule type" value="Genomic_DNA"/>
</dbReference>
<dbReference type="OrthoDB" id="6161812at2759"/>
<dbReference type="PANTHER" id="PTHR35205">
    <property type="entry name" value="NB-ARC AND TPR DOMAIN PROTEIN"/>
    <property type="match status" value="1"/>
</dbReference>
<dbReference type="STRING" id="78410.A0A0P7BDX5"/>
<keyword evidence="3" id="KW-1185">Reference proteome</keyword>
<dbReference type="AlphaFoldDB" id="A0A0P7BDX5"/>
<dbReference type="Proteomes" id="UP000050424">
    <property type="component" value="Unassembled WGS sequence"/>
</dbReference>